<dbReference type="EMBL" id="VWOX01000003">
    <property type="protein sequence ID" value="KAA5545456.1"/>
    <property type="molecule type" value="Genomic_DNA"/>
</dbReference>
<dbReference type="AlphaFoldDB" id="A0A5M6DGC0"/>
<keyword evidence="2" id="KW-1185">Reference proteome</keyword>
<evidence type="ECO:0000313" key="2">
    <source>
        <dbReference type="Proteomes" id="UP000324479"/>
    </source>
</evidence>
<gene>
    <name evidence="1" type="ORF">FYK55_07345</name>
</gene>
<comment type="caution">
    <text evidence="1">The sequence shown here is derived from an EMBL/GenBank/DDBJ whole genome shotgun (WGS) entry which is preliminary data.</text>
</comment>
<protein>
    <submittedName>
        <fullName evidence="1">Uncharacterized protein</fullName>
    </submittedName>
</protein>
<evidence type="ECO:0000313" key="1">
    <source>
        <dbReference type="EMBL" id="KAA5545456.1"/>
    </source>
</evidence>
<dbReference type="Proteomes" id="UP000324479">
    <property type="component" value="Unassembled WGS sequence"/>
</dbReference>
<organism evidence="1 2">
    <name type="scientific">Roseiconus nitratireducens</name>
    <dbReference type="NCBI Taxonomy" id="2605748"/>
    <lineage>
        <taxon>Bacteria</taxon>
        <taxon>Pseudomonadati</taxon>
        <taxon>Planctomycetota</taxon>
        <taxon>Planctomycetia</taxon>
        <taxon>Pirellulales</taxon>
        <taxon>Pirellulaceae</taxon>
        <taxon>Roseiconus</taxon>
    </lineage>
</organism>
<dbReference type="RefSeq" id="WP_150075725.1">
    <property type="nucleotide sequence ID" value="NZ_VWOX01000003.1"/>
</dbReference>
<sequence length="147" mass="16037">MMQIPRSGERGYLKESDPMMEKQKISLVCCQDTPQGYTQIVDIELDESQIQELTVETIKQTLDAGVQRGLHNAAPHPDHGPVTYFQTVHSGGFFVSVGPPDDLIETYFGAGSLVAFSDASGPGHGSRVGPEGVRRTLRILKGLLRPM</sequence>
<name>A0A5M6DGC0_9BACT</name>
<accession>A0A5M6DGC0</accession>
<proteinExistence type="predicted"/>
<reference evidence="1 2" key="1">
    <citation type="submission" date="2019-08" db="EMBL/GenBank/DDBJ databases">
        <authorList>
            <person name="Dhanesh K."/>
            <person name="Kumar G."/>
            <person name="Sasikala C."/>
            <person name="Venkata Ramana C."/>
        </authorList>
    </citation>
    <scope>NUCLEOTIDE SEQUENCE [LARGE SCALE GENOMIC DNA]</scope>
    <source>
        <strain evidence="1 2">JC645</strain>
    </source>
</reference>